<accession>A0A7W7VZY3</accession>
<gene>
    <name evidence="6" type="ORF">FHR34_007309</name>
</gene>
<dbReference type="SUPFAM" id="SSF51445">
    <property type="entry name" value="(Trans)glycosidases"/>
    <property type="match status" value="1"/>
</dbReference>
<keyword evidence="7" id="KW-1185">Reference proteome</keyword>
<evidence type="ECO:0000256" key="3">
    <source>
        <dbReference type="RuleBase" id="RU361153"/>
    </source>
</evidence>
<dbReference type="InterPro" id="IPR035992">
    <property type="entry name" value="Ricin_B-like_lectins"/>
</dbReference>
<dbReference type="Pfam" id="PF14200">
    <property type="entry name" value="RicinB_lectin_2"/>
    <property type="match status" value="1"/>
</dbReference>
<dbReference type="Gene3D" id="2.80.10.50">
    <property type="match status" value="1"/>
</dbReference>
<dbReference type="SUPFAM" id="SSF50370">
    <property type="entry name" value="Ricin B-like lectins"/>
    <property type="match status" value="1"/>
</dbReference>
<proteinExistence type="inferred from homology"/>
<reference evidence="6 7" key="1">
    <citation type="submission" date="2020-08" db="EMBL/GenBank/DDBJ databases">
        <title>Sequencing the genomes of 1000 actinobacteria strains.</title>
        <authorList>
            <person name="Klenk H.-P."/>
        </authorList>
    </citation>
    <scope>NUCLEOTIDE SEQUENCE [LARGE SCALE GENOMIC DNA]</scope>
    <source>
        <strain evidence="6 7">DSM 41654</strain>
    </source>
</reference>
<dbReference type="GO" id="GO:0000272">
    <property type="term" value="P:polysaccharide catabolic process"/>
    <property type="evidence" value="ECO:0007669"/>
    <property type="project" value="InterPro"/>
</dbReference>
<protein>
    <recommendedName>
        <fullName evidence="8">Ricin B lectin domain-containing protein</fullName>
    </recommendedName>
</protein>
<organism evidence="6 7">
    <name type="scientific">Kitasatospora kifunensis</name>
    <name type="common">Streptomyces kifunensis</name>
    <dbReference type="NCBI Taxonomy" id="58351"/>
    <lineage>
        <taxon>Bacteria</taxon>
        <taxon>Bacillati</taxon>
        <taxon>Actinomycetota</taxon>
        <taxon>Actinomycetes</taxon>
        <taxon>Kitasatosporales</taxon>
        <taxon>Streptomycetaceae</taxon>
        <taxon>Kitasatospora</taxon>
    </lineage>
</organism>
<evidence type="ECO:0000256" key="1">
    <source>
        <dbReference type="ARBA" id="ARBA00022801"/>
    </source>
</evidence>
<dbReference type="InterPro" id="IPR000772">
    <property type="entry name" value="Ricin_B_lectin"/>
</dbReference>
<dbReference type="AlphaFoldDB" id="A0A7W7VZY3"/>
<name>A0A7W7VZY3_KITKI</name>
<dbReference type="EMBL" id="JACHJV010000002">
    <property type="protein sequence ID" value="MBB4928214.1"/>
    <property type="molecule type" value="Genomic_DNA"/>
</dbReference>
<dbReference type="Pfam" id="PF00150">
    <property type="entry name" value="Cellulase"/>
    <property type="match status" value="1"/>
</dbReference>
<evidence type="ECO:0000313" key="7">
    <source>
        <dbReference type="Proteomes" id="UP000540506"/>
    </source>
</evidence>
<comment type="caution">
    <text evidence="6">The sequence shown here is derived from an EMBL/GenBank/DDBJ whole genome shotgun (WGS) entry which is preliminary data.</text>
</comment>
<dbReference type="Gene3D" id="3.20.20.80">
    <property type="entry name" value="Glycosidases"/>
    <property type="match status" value="1"/>
</dbReference>
<evidence type="ECO:0000313" key="6">
    <source>
        <dbReference type="EMBL" id="MBB4928214.1"/>
    </source>
</evidence>
<comment type="similarity">
    <text evidence="3">Belongs to the glycosyl hydrolase 5 (cellulase A) family.</text>
</comment>
<sequence length="592" mass="64607">MQALMAVSLIPALAMTFAIQVLYPSSAKASVRSTEAWGFNQTRLIGYNWADPRDNFQSGGLYLSGLSSTDVSQTNWSAAANKIATVAKAASPSTNTIRIPINYATVNTSDRLGAFQAAIDELVTDGMNVIIGYWPDGRDGLGIPYGTVNESNWLSAWGTMFSRYADNSQVYFEPINEPWGYSTYGQADTAGTHDTGDLDPLKQLYRDWAANMLTQYNSSHTPTLTSLPAAIKHRTILAGGMVEEDVKDLANTTEFDDYLLGFHMYNFVWEEQHGNLISSCNTCATTQPRLARQTDWPVYLAWLINNHWPRVVITEFGSDTGAQGYDNPDNGYSSNSVAGTRVPSIQGIANYAYTFGVGMIYWPGFRAKYNTTDGTINSDEQSTTPTTSQSLALDSYNMFASGTESSPGSNMNSRYNLFTSTPTNPGLLNLFNKASQTNPNLQILRNAVTNGCTSVKLNSYAGLGGALFNRGGWASQQYGWNTDTLQLCDTNNGDGFFNIADSSGNVLDIQGNSTTAGASLDFYSNNNNSNQRWLPISAALADGSYVYLASEYTYQLVEVRGNPPYSDSQANDLDQWPLAGGQANQRWQLSQA</sequence>
<evidence type="ECO:0000259" key="4">
    <source>
        <dbReference type="Pfam" id="PF00150"/>
    </source>
</evidence>
<dbReference type="InterPro" id="IPR017853">
    <property type="entry name" value="GH"/>
</dbReference>
<evidence type="ECO:0008006" key="8">
    <source>
        <dbReference type="Google" id="ProtNLM"/>
    </source>
</evidence>
<keyword evidence="2 3" id="KW-0326">Glycosidase</keyword>
<evidence type="ECO:0000259" key="5">
    <source>
        <dbReference type="Pfam" id="PF14200"/>
    </source>
</evidence>
<dbReference type="GO" id="GO:0004553">
    <property type="term" value="F:hydrolase activity, hydrolyzing O-glycosyl compounds"/>
    <property type="evidence" value="ECO:0007669"/>
    <property type="project" value="InterPro"/>
</dbReference>
<keyword evidence="1 3" id="KW-0378">Hydrolase</keyword>
<dbReference type="InterPro" id="IPR001547">
    <property type="entry name" value="Glyco_hydro_5"/>
</dbReference>
<dbReference type="Proteomes" id="UP000540506">
    <property type="component" value="Unassembled WGS sequence"/>
</dbReference>
<evidence type="ECO:0000256" key="2">
    <source>
        <dbReference type="ARBA" id="ARBA00023295"/>
    </source>
</evidence>
<dbReference type="RefSeq" id="WP_184945190.1">
    <property type="nucleotide sequence ID" value="NZ_JACHJV010000002.1"/>
</dbReference>
<dbReference type="PROSITE" id="PS50231">
    <property type="entry name" value="RICIN_B_LECTIN"/>
    <property type="match status" value="1"/>
</dbReference>
<feature type="domain" description="Glycoside hydrolase family 5" evidence="4">
    <location>
        <begin position="72"/>
        <end position="328"/>
    </location>
</feature>
<feature type="domain" description="Ricin B lectin" evidence="5">
    <location>
        <begin position="491"/>
        <end position="561"/>
    </location>
</feature>